<protein>
    <recommendedName>
        <fullName evidence="2">Cytidylate kinase-like family protein</fullName>
    </recommendedName>
</protein>
<gene>
    <name evidence="1" type="ORF">S01H4_21033</name>
</gene>
<dbReference type="InterPro" id="IPR027417">
    <property type="entry name" value="P-loop_NTPase"/>
</dbReference>
<name>X1AI38_9ZZZZ</name>
<sequence>MAIITLSREMGSLGKDIARTIEKELKFNYLDKESLELMLTDYGITEAEVEKYD</sequence>
<proteinExistence type="predicted"/>
<evidence type="ECO:0000313" key="1">
    <source>
        <dbReference type="EMBL" id="GAG69367.1"/>
    </source>
</evidence>
<comment type="caution">
    <text evidence="1">The sequence shown here is derived from an EMBL/GenBank/DDBJ whole genome shotgun (WGS) entry which is preliminary data.</text>
</comment>
<evidence type="ECO:0008006" key="2">
    <source>
        <dbReference type="Google" id="ProtNLM"/>
    </source>
</evidence>
<dbReference type="EMBL" id="BART01009496">
    <property type="protein sequence ID" value="GAG69367.1"/>
    <property type="molecule type" value="Genomic_DNA"/>
</dbReference>
<accession>X1AI38</accession>
<dbReference type="Pfam" id="PF13189">
    <property type="entry name" value="Cytidylate_kin2"/>
    <property type="match status" value="1"/>
</dbReference>
<reference evidence="1" key="1">
    <citation type="journal article" date="2014" name="Front. Microbiol.">
        <title>High frequency of phylogenetically diverse reductive dehalogenase-homologous genes in deep subseafloor sedimentary metagenomes.</title>
        <authorList>
            <person name="Kawai M."/>
            <person name="Futagami T."/>
            <person name="Toyoda A."/>
            <person name="Takaki Y."/>
            <person name="Nishi S."/>
            <person name="Hori S."/>
            <person name="Arai W."/>
            <person name="Tsubouchi T."/>
            <person name="Morono Y."/>
            <person name="Uchiyama I."/>
            <person name="Ito T."/>
            <person name="Fujiyama A."/>
            <person name="Inagaki F."/>
            <person name="Takami H."/>
        </authorList>
    </citation>
    <scope>NUCLEOTIDE SEQUENCE</scope>
    <source>
        <strain evidence="1">Expedition CK06-06</strain>
    </source>
</reference>
<dbReference type="AlphaFoldDB" id="X1AI38"/>
<dbReference type="Gene3D" id="3.40.50.300">
    <property type="entry name" value="P-loop containing nucleotide triphosphate hydrolases"/>
    <property type="match status" value="1"/>
</dbReference>
<organism evidence="1">
    <name type="scientific">marine sediment metagenome</name>
    <dbReference type="NCBI Taxonomy" id="412755"/>
    <lineage>
        <taxon>unclassified sequences</taxon>
        <taxon>metagenomes</taxon>
        <taxon>ecological metagenomes</taxon>
    </lineage>
</organism>